<proteinExistence type="predicted"/>
<feature type="region of interest" description="Disordered" evidence="6">
    <location>
        <begin position="140"/>
        <end position="166"/>
    </location>
</feature>
<keyword evidence="9" id="KW-1185">Reference proteome</keyword>
<dbReference type="CDD" id="cd00018">
    <property type="entry name" value="AP2"/>
    <property type="match status" value="1"/>
</dbReference>
<comment type="subcellular location">
    <subcellularLocation>
        <location evidence="1">Nucleus</location>
    </subcellularLocation>
</comment>
<evidence type="ECO:0000256" key="4">
    <source>
        <dbReference type="ARBA" id="ARBA00023163"/>
    </source>
</evidence>
<dbReference type="Proteomes" id="UP001054889">
    <property type="component" value="Unassembled WGS sequence"/>
</dbReference>
<dbReference type="InterPro" id="IPR001471">
    <property type="entry name" value="AP2/ERF_dom"/>
</dbReference>
<evidence type="ECO:0000256" key="3">
    <source>
        <dbReference type="ARBA" id="ARBA00023125"/>
    </source>
</evidence>
<dbReference type="AlphaFoldDB" id="A0AAV5FLX1"/>
<dbReference type="InterPro" id="IPR016177">
    <property type="entry name" value="DNA-bd_dom_sf"/>
</dbReference>
<evidence type="ECO:0000259" key="7">
    <source>
        <dbReference type="PROSITE" id="PS51032"/>
    </source>
</evidence>
<sequence>MRPLELESGYKNTPAPPRFPNLCSQCLPLPSERIQARRPRLRHRGQSSASNTRVLHDPSMAPKSSTTTSSTWNTGSAGCAAATTAELSRLRGVRKRPWGRYAAEIRDPANQARVWLGSFDTAEEAARAYDAAARRFRGPRATTNFSNKDDHHQATLPATASGGSSSAVMVSASLSSSRESMTTMPERPLLDLNLKAPCDEEMTQPDSVSSSSGSVVLDAATPAVSLGFDLNLPPMPCQSVDMRRNRR</sequence>
<dbReference type="Pfam" id="PF00847">
    <property type="entry name" value="AP2"/>
    <property type="match status" value="1"/>
</dbReference>
<evidence type="ECO:0000256" key="6">
    <source>
        <dbReference type="SAM" id="MobiDB-lite"/>
    </source>
</evidence>
<keyword evidence="4" id="KW-0804">Transcription</keyword>
<dbReference type="InterPro" id="IPR036955">
    <property type="entry name" value="AP2/ERF_dom_sf"/>
</dbReference>
<feature type="compositionally biased region" description="Low complexity" evidence="6">
    <location>
        <begin position="154"/>
        <end position="166"/>
    </location>
</feature>
<accession>A0AAV5FLX1</accession>
<comment type="caution">
    <text evidence="8">The sequence shown here is derived from an EMBL/GenBank/DDBJ whole genome shotgun (WGS) entry which is preliminary data.</text>
</comment>
<feature type="compositionally biased region" description="Low complexity" evidence="6">
    <location>
        <begin position="64"/>
        <end position="76"/>
    </location>
</feature>
<dbReference type="GO" id="GO:0003677">
    <property type="term" value="F:DNA binding"/>
    <property type="evidence" value="ECO:0007669"/>
    <property type="project" value="UniProtKB-KW"/>
</dbReference>
<dbReference type="SUPFAM" id="SSF54171">
    <property type="entry name" value="DNA-binding domain"/>
    <property type="match status" value="1"/>
</dbReference>
<evidence type="ECO:0000256" key="5">
    <source>
        <dbReference type="ARBA" id="ARBA00023242"/>
    </source>
</evidence>
<keyword evidence="3" id="KW-0238">DNA-binding</keyword>
<dbReference type="PANTHER" id="PTHR31677:SF231">
    <property type="entry name" value="ETHYLENE-RESPONSIVE TRANSCRIPTION FACTOR 4"/>
    <property type="match status" value="1"/>
</dbReference>
<dbReference type="EMBL" id="BQKI01000090">
    <property type="protein sequence ID" value="GJN36714.1"/>
    <property type="molecule type" value="Genomic_DNA"/>
</dbReference>
<evidence type="ECO:0000256" key="1">
    <source>
        <dbReference type="ARBA" id="ARBA00004123"/>
    </source>
</evidence>
<dbReference type="PRINTS" id="PR00367">
    <property type="entry name" value="ETHRSPELEMNT"/>
</dbReference>
<feature type="compositionally biased region" description="Basic residues" evidence="6">
    <location>
        <begin position="36"/>
        <end position="45"/>
    </location>
</feature>
<dbReference type="SMART" id="SM00380">
    <property type="entry name" value="AP2"/>
    <property type="match status" value="1"/>
</dbReference>
<feature type="region of interest" description="Disordered" evidence="6">
    <location>
        <begin position="36"/>
        <end position="76"/>
    </location>
</feature>
<dbReference type="GO" id="GO:0003700">
    <property type="term" value="F:DNA-binding transcription factor activity"/>
    <property type="evidence" value="ECO:0007669"/>
    <property type="project" value="InterPro"/>
</dbReference>
<evidence type="ECO:0000313" key="9">
    <source>
        <dbReference type="Proteomes" id="UP001054889"/>
    </source>
</evidence>
<keyword evidence="2" id="KW-0805">Transcription regulation</keyword>
<evidence type="ECO:0000313" key="8">
    <source>
        <dbReference type="EMBL" id="GJN36714.1"/>
    </source>
</evidence>
<feature type="domain" description="AP2/ERF" evidence="7">
    <location>
        <begin position="89"/>
        <end position="146"/>
    </location>
</feature>
<name>A0AAV5FLX1_ELECO</name>
<dbReference type="PANTHER" id="PTHR31677">
    <property type="entry name" value="AP2 DOMAIN CLASS TRANSCRIPTION FACTOR"/>
    <property type="match status" value="1"/>
</dbReference>
<reference evidence="8" key="1">
    <citation type="journal article" date="2018" name="DNA Res.">
        <title>Multiple hybrid de novo genome assembly of finger millet, an orphan allotetraploid crop.</title>
        <authorList>
            <person name="Hatakeyama M."/>
            <person name="Aluri S."/>
            <person name="Balachadran M.T."/>
            <person name="Sivarajan S.R."/>
            <person name="Patrignani A."/>
            <person name="Gruter S."/>
            <person name="Poveda L."/>
            <person name="Shimizu-Inatsugi R."/>
            <person name="Baeten J."/>
            <person name="Francoijs K.J."/>
            <person name="Nataraja K.N."/>
            <person name="Reddy Y.A.N."/>
            <person name="Phadnis S."/>
            <person name="Ravikumar R.L."/>
            <person name="Schlapbach R."/>
            <person name="Sreeman S.M."/>
            <person name="Shimizu K.K."/>
        </authorList>
    </citation>
    <scope>NUCLEOTIDE SEQUENCE</scope>
</reference>
<keyword evidence="5" id="KW-0539">Nucleus</keyword>
<dbReference type="GO" id="GO:0005634">
    <property type="term" value="C:nucleus"/>
    <property type="evidence" value="ECO:0007669"/>
    <property type="project" value="UniProtKB-SubCell"/>
</dbReference>
<gene>
    <name evidence="8" type="primary">gb25603</name>
    <name evidence="8" type="ORF">PR202_gb25603</name>
</gene>
<dbReference type="PROSITE" id="PS51032">
    <property type="entry name" value="AP2_ERF"/>
    <property type="match status" value="1"/>
</dbReference>
<dbReference type="Gene3D" id="3.30.730.10">
    <property type="entry name" value="AP2/ERF domain"/>
    <property type="match status" value="1"/>
</dbReference>
<protein>
    <recommendedName>
        <fullName evidence="7">AP2/ERF domain-containing protein</fullName>
    </recommendedName>
</protein>
<reference evidence="8" key="2">
    <citation type="submission" date="2021-12" db="EMBL/GenBank/DDBJ databases">
        <title>Resequencing data analysis of finger millet.</title>
        <authorList>
            <person name="Hatakeyama M."/>
            <person name="Aluri S."/>
            <person name="Balachadran M.T."/>
            <person name="Sivarajan S.R."/>
            <person name="Poveda L."/>
            <person name="Shimizu-Inatsugi R."/>
            <person name="Schlapbach R."/>
            <person name="Sreeman S.M."/>
            <person name="Shimizu K.K."/>
        </authorList>
    </citation>
    <scope>NUCLEOTIDE SEQUENCE</scope>
</reference>
<organism evidence="8 9">
    <name type="scientific">Eleusine coracana subsp. coracana</name>
    <dbReference type="NCBI Taxonomy" id="191504"/>
    <lineage>
        <taxon>Eukaryota</taxon>
        <taxon>Viridiplantae</taxon>
        <taxon>Streptophyta</taxon>
        <taxon>Embryophyta</taxon>
        <taxon>Tracheophyta</taxon>
        <taxon>Spermatophyta</taxon>
        <taxon>Magnoliopsida</taxon>
        <taxon>Liliopsida</taxon>
        <taxon>Poales</taxon>
        <taxon>Poaceae</taxon>
        <taxon>PACMAD clade</taxon>
        <taxon>Chloridoideae</taxon>
        <taxon>Cynodonteae</taxon>
        <taxon>Eleusininae</taxon>
        <taxon>Eleusine</taxon>
    </lineage>
</organism>
<dbReference type="FunFam" id="3.30.730.10:FF:000001">
    <property type="entry name" value="Ethylene-responsive transcription factor 2"/>
    <property type="match status" value="1"/>
</dbReference>
<evidence type="ECO:0000256" key="2">
    <source>
        <dbReference type="ARBA" id="ARBA00023015"/>
    </source>
</evidence>